<name>A0A517Z9L4_9PLAN</name>
<reference evidence="3 4" key="1">
    <citation type="submission" date="2019-02" db="EMBL/GenBank/DDBJ databases">
        <title>Deep-cultivation of Planctomycetes and their phenomic and genomic characterization uncovers novel biology.</title>
        <authorList>
            <person name="Wiegand S."/>
            <person name="Jogler M."/>
            <person name="Boedeker C."/>
            <person name="Pinto D."/>
            <person name="Vollmers J."/>
            <person name="Rivas-Marin E."/>
            <person name="Kohn T."/>
            <person name="Peeters S.H."/>
            <person name="Heuer A."/>
            <person name="Rast P."/>
            <person name="Oberbeckmann S."/>
            <person name="Bunk B."/>
            <person name="Jeske O."/>
            <person name="Meyerdierks A."/>
            <person name="Storesund J.E."/>
            <person name="Kallscheuer N."/>
            <person name="Luecker S."/>
            <person name="Lage O.M."/>
            <person name="Pohl T."/>
            <person name="Merkel B.J."/>
            <person name="Hornburger P."/>
            <person name="Mueller R.-W."/>
            <person name="Bruemmer F."/>
            <person name="Labrenz M."/>
            <person name="Spormann A.M."/>
            <person name="Op den Camp H."/>
            <person name="Overmann J."/>
            <person name="Amann R."/>
            <person name="Jetten M.S.M."/>
            <person name="Mascher T."/>
            <person name="Medema M.H."/>
            <person name="Devos D.P."/>
            <person name="Kaster A.-K."/>
            <person name="Ovreas L."/>
            <person name="Rohde M."/>
            <person name="Galperin M.Y."/>
            <person name="Jogler C."/>
        </authorList>
    </citation>
    <scope>NUCLEOTIDE SEQUENCE [LARGE SCALE GENOMIC DNA]</scope>
    <source>
        <strain evidence="3 4">Mal4</strain>
    </source>
</reference>
<dbReference type="Proteomes" id="UP000320496">
    <property type="component" value="Chromosome"/>
</dbReference>
<dbReference type="InterPro" id="IPR035890">
    <property type="entry name" value="Anti-sigma-28_factor_FlgM_sf"/>
</dbReference>
<dbReference type="Pfam" id="PF04316">
    <property type="entry name" value="FlgM"/>
    <property type="match status" value="1"/>
</dbReference>
<evidence type="ECO:0000313" key="4">
    <source>
        <dbReference type="Proteomes" id="UP000320496"/>
    </source>
</evidence>
<feature type="region of interest" description="Disordered" evidence="1">
    <location>
        <begin position="1"/>
        <end position="38"/>
    </location>
</feature>
<feature type="domain" description="Anti-sigma-28 factor FlgM C-terminal" evidence="2">
    <location>
        <begin position="39"/>
        <end position="76"/>
    </location>
</feature>
<keyword evidence="4" id="KW-1185">Reference proteome</keyword>
<dbReference type="EMBL" id="CP036275">
    <property type="protein sequence ID" value="QDU39149.1"/>
    <property type="molecule type" value="Genomic_DNA"/>
</dbReference>
<evidence type="ECO:0000256" key="1">
    <source>
        <dbReference type="SAM" id="MobiDB-lite"/>
    </source>
</evidence>
<organism evidence="3 4">
    <name type="scientific">Maioricimonas rarisocia</name>
    <dbReference type="NCBI Taxonomy" id="2528026"/>
    <lineage>
        <taxon>Bacteria</taxon>
        <taxon>Pseudomonadati</taxon>
        <taxon>Planctomycetota</taxon>
        <taxon>Planctomycetia</taxon>
        <taxon>Planctomycetales</taxon>
        <taxon>Planctomycetaceae</taxon>
        <taxon>Maioricimonas</taxon>
    </lineage>
</organism>
<dbReference type="SUPFAM" id="SSF101498">
    <property type="entry name" value="Anti-sigma factor FlgM"/>
    <property type="match status" value="1"/>
</dbReference>
<dbReference type="AlphaFoldDB" id="A0A517Z9L4"/>
<dbReference type="InterPro" id="IPR031316">
    <property type="entry name" value="FlgM_C"/>
</dbReference>
<accession>A0A517Z9L4</accession>
<gene>
    <name evidence="3" type="ORF">Mal4_34850</name>
</gene>
<evidence type="ECO:0000313" key="3">
    <source>
        <dbReference type="EMBL" id="QDU39149.1"/>
    </source>
</evidence>
<protein>
    <submittedName>
        <fullName evidence="3">Anti-sigma-28 factor, FlgM</fullName>
    </submittedName>
</protein>
<dbReference type="KEGG" id="mri:Mal4_34850"/>
<evidence type="ECO:0000259" key="2">
    <source>
        <dbReference type="Pfam" id="PF04316"/>
    </source>
</evidence>
<sequence>MEVNGTGPVGGPGPVQPSHLNSADSTPPADFGGLEMPQDEVDISSAARLLDQLNDPQVRAARLAEIKAAIDAGTYETEDKLEAALDKLLTDIRQEGL</sequence>
<proteinExistence type="predicted"/>